<dbReference type="RefSeq" id="WP_096257736.1">
    <property type="nucleotide sequence ID" value="NZ_BMKX01000006.1"/>
</dbReference>
<reference evidence="5" key="1">
    <citation type="journal article" date="2019" name="Int. J. Syst. Evol. Microbiol.">
        <title>The Global Catalogue of Microorganisms (GCM) 10K type strain sequencing project: providing services to taxonomists for standard genome sequencing and annotation.</title>
        <authorList>
            <consortium name="The Broad Institute Genomics Platform"/>
            <consortium name="The Broad Institute Genome Sequencing Center for Infectious Disease"/>
            <person name="Wu L."/>
            <person name="Ma J."/>
        </authorList>
    </citation>
    <scope>NUCLEOTIDE SEQUENCE [LARGE SCALE GENOMIC DNA]</scope>
    <source>
        <strain evidence="5">CGMCC 1.3685</strain>
    </source>
</reference>
<evidence type="ECO:0000256" key="3">
    <source>
        <dbReference type="SAM" id="MobiDB-lite"/>
    </source>
</evidence>
<evidence type="ECO:0000256" key="2">
    <source>
        <dbReference type="ARBA" id="ARBA00022649"/>
    </source>
</evidence>
<gene>
    <name evidence="4" type="ORF">GCM10007173_24990</name>
</gene>
<protein>
    <recommendedName>
        <fullName evidence="6">Type II toxin-antitoxin system PemK/MazF family toxin</fullName>
    </recommendedName>
</protein>
<name>A0ABQ2DQ40_9MICC</name>
<comment type="similarity">
    <text evidence="1">Belongs to the PemK/MazF family.</text>
</comment>
<keyword evidence="2" id="KW-1277">Toxin-antitoxin system</keyword>
<organism evidence="4 5">
    <name type="scientific">Glutamicibacter ardleyensis</name>
    <dbReference type="NCBI Taxonomy" id="225894"/>
    <lineage>
        <taxon>Bacteria</taxon>
        <taxon>Bacillati</taxon>
        <taxon>Actinomycetota</taxon>
        <taxon>Actinomycetes</taxon>
        <taxon>Micrococcales</taxon>
        <taxon>Micrococcaceae</taxon>
        <taxon>Glutamicibacter</taxon>
    </lineage>
</organism>
<proteinExistence type="inferred from homology"/>
<evidence type="ECO:0000313" key="4">
    <source>
        <dbReference type="EMBL" id="GGJ65102.1"/>
    </source>
</evidence>
<dbReference type="InterPro" id="IPR011067">
    <property type="entry name" value="Plasmid_toxin/cell-grow_inhib"/>
</dbReference>
<evidence type="ECO:0000313" key="5">
    <source>
        <dbReference type="Proteomes" id="UP000606115"/>
    </source>
</evidence>
<dbReference type="Pfam" id="PF02452">
    <property type="entry name" value="PemK_toxin"/>
    <property type="match status" value="1"/>
</dbReference>
<evidence type="ECO:0000256" key="1">
    <source>
        <dbReference type="ARBA" id="ARBA00007521"/>
    </source>
</evidence>
<evidence type="ECO:0008006" key="6">
    <source>
        <dbReference type="Google" id="ProtNLM"/>
    </source>
</evidence>
<dbReference type="InterPro" id="IPR003477">
    <property type="entry name" value="PemK-like"/>
</dbReference>
<dbReference type="Gene3D" id="2.30.30.110">
    <property type="match status" value="1"/>
</dbReference>
<accession>A0ABQ2DQ40</accession>
<dbReference type="Proteomes" id="UP000606115">
    <property type="component" value="Unassembled WGS sequence"/>
</dbReference>
<dbReference type="SUPFAM" id="SSF50118">
    <property type="entry name" value="Cell growth inhibitor/plasmid maintenance toxic component"/>
    <property type="match status" value="1"/>
</dbReference>
<dbReference type="GeneID" id="303304851"/>
<dbReference type="EMBL" id="BMKX01000006">
    <property type="protein sequence ID" value="GGJ65102.1"/>
    <property type="molecule type" value="Genomic_DNA"/>
</dbReference>
<keyword evidence="5" id="KW-1185">Reference proteome</keyword>
<sequence length="188" mass="21069">MALNAQKILSLALRAVKLFNSSRSNGATGTTTTRQPTQAPSRSRHPQAASNGSATQPGSAYPGDFRGTVHYEYNPNLDGQADPGEVVWGWVPYEEDHSQGKDRPVLIIGRDGKWLLGLMLTSKDKNFEGHRNSDYMDIGTGDWDRERRPSEVKLDRIIRLSQSSVRREGAFLDEQRFNNVVNTLNKQR</sequence>
<comment type="caution">
    <text evidence="4">The sequence shown here is derived from an EMBL/GenBank/DDBJ whole genome shotgun (WGS) entry which is preliminary data.</text>
</comment>
<feature type="region of interest" description="Disordered" evidence="3">
    <location>
        <begin position="22"/>
        <end position="67"/>
    </location>
</feature>
<feature type="compositionally biased region" description="Polar residues" evidence="3">
    <location>
        <begin position="48"/>
        <end position="58"/>
    </location>
</feature>
<feature type="compositionally biased region" description="Low complexity" evidence="3">
    <location>
        <begin position="22"/>
        <end position="41"/>
    </location>
</feature>